<evidence type="ECO:0000256" key="2">
    <source>
        <dbReference type="ARBA" id="ARBA00022456"/>
    </source>
</evidence>
<dbReference type="FunFam" id="1.10.1040.10:FF:000006">
    <property type="entry name" value="3-hydroxyisobutyrate dehydrogenase"/>
    <property type="match status" value="1"/>
</dbReference>
<keyword evidence="2 6" id="KW-0101">Branched-chain amino acid catabolism</keyword>
<dbReference type="Gene3D" id="3.40.50.720">
    <property type="entry name" value="NAD(P)-binding Rossmann-like Domain"/>
    <property type="match status" value="1"/>
</dbReference>
<dbReference type="PIRSF" id="PIRSF000103">
    <property type="entry name" value="HIBADH"/>
    <property type="match status" value="1"/>
</dbReference>
<evidence type="ECO:0000259" key="7">
    <source>
        <dbReference type="Pfam" id="PF03446"/>
    </source>
</evidence>
<dbReference type="InterPro" id="IPR006115">
    <property type="entry name" value="6PGDH_NADP-bd"/>
</dbReference>
<evidence type="ECO:0000256" key="6">
    <source>
        <dbReference type="RuleBase" id="RU910714"/>
    </source>
</evidence>
<comment type="pathway">
    <text evidence="6">Amino-acid degradation; L-valine degradation.</text>
</comment>
<dbReference type="GO" id="GO:0008442">
    <property type="term" value="F:3-hydroxyisobutyrate dehydrogenase activity"/>
    <property type="evidence" value="ECO:0007669"/>
    <property type="project" value="UniProtKB-EC"/>
</dbReference>
<dbReference type="InterPro" id="IPR008927">
    <property type="entry name" value="6-PGluconate_DH-like_C_sf"/>
</dbReference>
<dbReference type="SUPFAM" id="SSF51735">
    <property type="entry name" value="NAD(P)-binding Rossmann-fold domains"/>
    <property type="match status" value="1"/>
</dbReference>
<dbReference type="AlphaFoldDB" id="A0A0J6VME3"/>
<evidence type="ECO:0000256" key="5">
    <source>
        <dbReference type="PIRSR" id="PIRSR000103-1"/>
    </source>
</evidence>
<dbReference type="Pfam" id="PF14833">
    <property type="entry name" value="NAD_binding_11"/>
    <property type="match status" value="1"/>
</dbReference>
<keyword evidence="4 6" id="KW-0520">NAD</keyword>
<dbReference type="InterPro" id="IPR013328">
    <property type="entry name" value="6PGD_dom2"/>
</dbReference>
<dbReference type="InterPro" id="IPR002204">
    <property type="entry name" value="3-OH-isobutyrate_DH-rel_CS"/>
</dbReference>
<dbReference type="InterPro" id="IPR036291">
    <property type="entry name" value="NAD(P)-bd_dom_sf"/>
</dbReference>
<keyword evidence="10" id="KW-1185">Reference proteome</keyword>
<organism evidence="9 10">
    <name type="scientific">Mycolicibacterium chlorophenolicum</name>
    <dbReference type="NCBI Taxonomy" id="37916"/>
    <lineage>
        <taxon>Bacteria</taxon>
        <taxon>Bacillati</taxon>
        <taxon>Actinomycetota</taxon>
        <taxon>Actinomycetes</taxon>
        <taxon>Mycobacteriales</taxon>
        <taxon>Mycobacteriaceae</taxon>
        <taxon>Mycolicibacterium</taxon>
    </lineage>
</organism>
<dbReference type="Gene3D" id="1.10.1040.10">
    <property type="entry name" value="N-(1-d-carboxylethyl)-l-norvaline Dehydrogenase, domain 2"/>
    <property type="match status" value="1"/>
</dbReference>
<protein>
    <recommendedName>
        <fullName evidence="6">3-hydroxyisobutyrate dehydrogenase</fullName>
        <shortName evidence="6">HIBADH</shortName>
        <ecNumber evidence="6">1.1.1.31</ecNumber>
    </recommendedName>
</protein>
<dbReference type="InterPro" id="IPR011548">
    <property type="entry name" value="HIBADH"/>
</dbReference>
<dbReference type="UniPathway" id="UPA00362"/>
<dbReference type="Pfam" id="PF03446">
    <property type="entry name" value="NAD_binding_2"/>
    <property type="match status" value="1"/>
</dbReference>
<dbReference type="Proteomes" id="UP000036513">
    <property type="component" value="Unassembled WGS sequence"/>
</dbReference>
<dbReference type="SMR" id="A0A0J6VME3"/>
<keyword evidence="3 6" id="KW-0560">Oxidoreductase</keyword>
<evidence type="ECO:0000259" key="8">
    <source>
        <dbReference type="Pfam" id="PF14833"/>
    </source>
</evidence>
<dbReference type="NCBIfam" id="TIGR01692">
    <property type="entry name" value="HIBADH"/>
    <property type="match status" value="1"/>
</dbReference>
<feature type="domain" description="3-hydroxyisobutyrate dehydrogenase-like NAD-binding" evidence="8">
    <location>
        <begin position="162"/>
        <end position="288"/>
    </location>
</feature>
<proteinExistence type="inferred from homology"/>
<dbReference type="GO" id="GO:0050661">
    <property type="term" value="F:NADP binding"/>
    <property type="evidence" value="ECO:0007669"/>
    <property type="project" value="InterPro"/>
</dbReference>
<dbReference type="GO" id="GO:0006574">
    <property type="term" value="P:L-valine catabolic process"/>
    <property type="evidence" value="ECO:0007669"/>
    <property type="project" value="UniProtKB-UniPathway"/>
</dbReference>
<comment type="similarity">
    <text evidence="1 6">Belongs to the HIBADH-related family.</text>
</comment>
<dbReference type="EMBL" id="JYNL01000054">
    <property type="protein sequence ID" value="KMO71389.1"/>
    <property type="molecule type" value="Genomic_DNA"/>
</dbReference>
<dbReference type="SUPFAM" id="SSF48179">
    <property type="entry name" value="6-phosphogluconate dehydrogenase C-terminal domain-like"/>
    <property type="match status" value="1"/>
</dbReference>
<evidence type="ECO:0000256" key="4">
    <source>
        <dbReference type="ARBA" id="ARBA00023027"/>
    </source>
</evidence>
<accession>A0A0J6VME3</accession>
<evidence type="ECO:0000256" key="3">
    <source>
        <dbReference type="ARBA" id="ARBA00023002"/>
    </source>
</evidence>
<dbReference type="STRING" id="37916.MCHLDSM_04471"/>
<dbReference type="RefSeq" id="WP_048471811.1">
    <property type="nucleotide sequence ID" value="NZ_JYNL01000054.1"/>
</dbReference>
<dbReference type="InterPro" id="IPR029154">
    <property type="entry name" value="HIBADH-like_NADP-bd"/>
</dbReference>
<evidence type="ECO:0000313" key="10">
    <source>
        <dbReference type="Proteomes" id="UP000036513"/>
    </source>
</evidence>
<name>A0A0J6VME3_9MYCO</name>
<evidence type="ECO:0000313" key="9">
    <source>
        <dbReference type="EMBL" id="KMO71389.1"/>
    </source>
</evidence>
<gene>
    <name evidence="9" type="primary">mmsB</name>
    <name evidence="9" type="ORF">MCHLDSM_04471</name>
</gene>
<dbReference type="PROSITE" id="PS00895">
    <property type="entry name" value="3_HYDROXYISOBUT_DH"/>
    <property type="match status" value="1"/>
</dbReference>
<feature type="active site" evidence="5">
    <location>
        <position position="168"/>
    </location>
</feature>
<feature type="domain" description="6-phosphogluconate dehydrogenase NADP-binding" evidence="7">
    <location>
        <begin position="3"/>
        <end position="159"/>
    </location>
</feature>
<dbReference type="PATRIC" id="fig|37916.4.peg.4453"/>
<dbReference type="EC" id="1.1.1.31" evidence="6"/>
<dbReference type="PANTHER" id="PTHR22981">
    <property type="entry name" value="3-HYDROXYISOBUTYRATE DEHYDROGENASE-RELATED"/>
    <property type="match status" value="1"/>
</dbReference>
<dbReference type="InterPro" id="IPR015815">
    <property type="entry name" value="HIBADH-related"/>
</dbReference>
<comment type="caution">
    <text evidence="9">The sequence shown here is derived from an EMBL/GenBank/DDBJ whole genome shotgun (WGS) entry which is preliminary data.</text>
</comment>
<sequence length="290" mass="29160">MTTIAFLGLGNMGGPMAANLVAAGHTVHGFDPVVTLRDAAAEKGAAVYSSGAEAAAGADVVITSLPNGDIVKAAYAEVLPAAKDGALLIDTSTISVDDARTIHAQAGERGLAQIDAPVSGGIKGATAGTLAFMLGGDTDAVERARPVLEPMAGKIIHCGDSGAGQAAKLCNNMVLAVQQIAIGEAFVLAEKLGLPAQSLFDVITGATGNCWAVHTNCPVPGPVPTSPANNDFKPGFATALMNKDLGLAMAAVASTGSSAPLGSHAAEIYRTFNEDHADKDFSAVIEMLRG</sequence>
<dbReference type="GO" id="GO:0051287">
    <property type="term" value="F:NAD binding"/>
    <property type="evidence" value="ECO:0007669"/>
    <property type="project" value="InterPro"/>
</dbReference>
<reference evidence="9 10" key="1">
    <citation type="journal article" date="2015" name="Genome Biol. Evol.">
        <title>Characterization of Three Mycobacterium spp. with Potential Use in Bioremediation by Genome Sequencing and Comparative Genomics.</title>
        <authorList>
            <person name="Das S."/>
            <person name="Pettersson B.M."/>
            <person name="Behra P.R."/>
            <person name="Ramesh M."/>
            <person name="Dasgupta S."/>
            <person name="Bhattacharya A."/>
            <person name="Kirsebom L.A."/>
        </authorList>
    </citation>
    <scope>NUCLEOTIDE SEQUENCE [LARGE SCALE GENOMIC DNA]</scope>
    <source>
        <strain evidence="9 10">DSM 43826</strain>
    </source>
</reference>
<dbReference type="PANTHER" id="PTHR22981:SF7">
    <property type="entry name" value="3-HYDROXYISOBUTYRATE DEHYDROGENASE, MITOCHONDRIAL"/>
    <property type="match status" value="1"/>
</dbReference>
<comment type="catalytic activity">
    <reaction evidence="6">
        <text>3-hydroxy-2-methylpropanoate + NAD(+) = 2-methyl-3-oxopropanoate + NADH + H(+)</text>
        <dbReference type="Rhea" id="RHEA:17681"/>
        <dbReference type="ChEBI" id="CHEBI:11805"/>
        <dbReference type="ChEBI" id="CHEBI:15378"/>
        <dbReference type="ChEBI" id="CHEBI:57540"/>
        <dbReference type="ChEBI" id="CHEBI:57700"/>
        <dbReference type="ChEBI" id="CHEBI:57945"/>
        <dbReference type="EC" id="1.1.1.31"/>
    </reaction>
</comment>
<evidence type="ECO:0000256" key="1">
    <source>
        <dbReference type="ARBA" id="ARBA00009080"/>
    </source>
</evidence>